<evidence type="ECO:0000256" key="1">
    <source>
        <dbReference type="SAM" id="MobiDB-lite"/>
    </source>
</evidence>
<feature type="signal peptide" evidence="2">
    <location>
        <begin position="1"/>
        <end position="27"/>
    </location>
</feature>
<evidence type="ECO:0000256" key="2">
    <source>
        <dbReference type="SAM" id="SignalP"/>
    </source>
</evidence>
<evidence type="ECO:0008006" key="5">
    <source>
        <dbReference type="Google" id="ProtNLM"/>
    </source>
</evidence>
<organism evidence="3 4">
    <name type="scientific">Camelimonas abortus</name>
    <dbReference type="NCBI Taxonomy" id="1017184"/>
    <lineage>
        <taxon>Bacteria</taxon>
        <taxon>Pseudomonadati</taxon>
        <taxon>Pseudomonadota</taxon>
        <taxon>Alphaproteobacteria</taxon>
        <taxon>Hyphomicrobiales</taxon>
        <taxon>Chelatococcaceae</taxon>
        <taxon>Camelimonas</taxon>
    </lineage>
</organism>
<dbReference type="Proteomes" id="UP001595536">
    <property type="component" value="Unassembled WGS sequence"/>
</dbReference>
<proteinExistence type="predicted"/>
<feature type="region of interest" description="Disordered" evidence="1">
    <location>
        <begin position="30"/>
        <end position="50"/>
    </location>
</feature>
<comment type="caution">
    <text evidence="3">The sequence shown here is derived from an EMBL/GenBank/DDBJ whole genome shotgun (WGS) entry which is preliminary data.</text>
</comment>
<evidence type="ECO:0000313" key="4">
    <source>
        <dbReference type="Proteomes" id="UP001595536"/>
    </source>
</evidence>
<accession>A0ABV7LBN9</accession>
<gene>
    <name evidence="3" type="ORF">ACFOEX_00435</name>
</gene>
<evidence type="ECO:0000313" key="3">
    <source>
        <dbReference type="EMBL" id="MFC3264826.1"/>
    </source>
</evidence>
<dbReference type="EMBL" id="JBHRUV010000002">
    <property type="protein sequence ID" value="MFC3264826.1"/>
    <property type="molecule type" value="Genomic_DNA"/>
</dbReference>
<keyword evidence="4" id="KW-1185">Reference proteome</keyword>
<name>A0ABV7LBN9_9HYPH</name>
<dbReference type="RefSeq" id="WP_376828843.1">
    <property type="nucleotide sequence ID" value="NZ_JBHLWR010000004.1"/>
</dbReference>
<sequence length="91" mass="9740">MGMRKFTPAMLVAAVAAGLMSGGAAFAGPAGAGWSEPPPPRFRPDDVRTGPVRMPDGRICERLCPQDNLPCDPINFKIADGRCNGRMWSPR</sequence>
<reference evidence="4" key="1">
    <citation type="journal article" date="2019" name="Int. J. Syst. Evol. Microbiol.">
        <title>The Global Catalogue of Microorganisms (GCM) 10K type strain sequencing project: providing services to taxonomists for standard genome sequencing and annotation.</title>
        <authorList>
            <consortium name="The Broad Institute Genomics Platform"/>
            <consortium name="The Broad Institute Genome Sequencing Center for Infectious Disease"/>
            <person name="Wu L."/>
            <person name="Ma J."/>
        </authorList>
    </citation>
    <scope>NUCLEOTIDE SEQUENCE [LARGE SCALE GENOMIC DNA]</scope>
    <source>
        <strain evidence="4">CCM 7941</strain>
    </source>
</reference>
<keyword evidence="2" id="KW-0732">Signal</keyword>
<feature type="chain" id="PRO_5045180117" description="Kazal-type serine protease inhibitor-like protein" evidence="2">
    <location>
        <begin position="28"/>
        <end position="91"/>
    </location>
</feature>
<protein>
    <recommendedName>
        <fullName evidence="5">Kazal-type serine protease inhibitor-like protein</fullName>
    </recommendedName>
</protein>